<name>A0A4Q2RSQ3_9ACTN</name>
<keyword evidence="2" id="KW-1185">Reference proteome</keyword>
<dbReference type="OrthoDB" id="3782556at2"/>
<dbReference type="RefSeq" id="WP_129475504.1">
    <property type="nucleotide sequence ID" value="NZ_SDWS01000004.1"/>
</dbReference>
<protein>
    <submittedName>
        <fullName evidence="1">Uncharacterized protein</fullName>
    </submittedName>
</protein>
<dbReference type="AlphaFoldDB" id="A0A4Q2RSQ3"/>
<reference evidence="1 2" key="1">
    <citation type="submission" date="2019-01" db="EMBL/GenBank/DDBJ databases">
        <title>Novel species of Nocardioides.</title>
        <authorList>
            <person name="Liu Q."/>
            <person name="Xin Y.-H."/>
        </authorList>
    </citation>
    <scope>NUCLEOTIDE SEQUENCE [LARGE SCALE GENOMIC DNA]</scope>
    <source>
        <strain evidence="1 2">HLT3-15</strain>
    </source>
</reference>
<evidence type="ECO:0000313" key="1">
    <source>
        <dbReference type="EMBL" id="RYB90809.1"/>
    </source>
</evidence>
<gene>
    <name evidence="1" type="ORF">EUA06_11045</name>
</gene>
<sequence>MELDWASGDVILADGVEVARADRSWFRERAEVQIGSQLWEFRSNGWGGSELTASLDGTVHFGARRSGFLSSTWTLDVGESLELKQAGWFGSRLTLSRAGSPVGEAARTGMFTSRPRLGLVEPLETRAAVFVLWVAYVELNRQSSDGGSAGAAG</sequence>
<organism evidence="1 2">
    <name type="scientific">Nocardioides glacieisoli</name>
    <dbReference type="NCBI Taxonomy" id="1168730"/>
    <lineage>
        <taxon>Bacteria</taxon>
        <taxon>Bacillati</taxon>
        <taxon>Actinomycetota</taxon>
        <taxon>Actinomycetes</taxon>
        <taxon>Propionibacteriales</taxon>
        <taxon>Nocardioidaceae</taxon>
        <taxon>Nocardioides</taxon>
    </lineage>
</organism>
<dbReference type="Proteomes" id="UP000291838">
    <property type="component" value="Unassembled WGS sequence"/>
</dbReference>
<accession>A0A4Q2RSQ3</accession>
<evidence type="ECO:0000313" key="2">
    <source>
        <dbReference type="Proteomes" id="UP000291838"/>
    </source>
</evidence>
<comment type="caution">
    <text evidence="1">The sequence shown here is derived from an EMBL/GenBank/DDBJ whole genome shotgun (WGS) entry which is preliminary data.</text>
</comment>
<dbReference type="EMBL" id="SDWS01000004">
    <property type="protein sequence ID" value="RYB90809.1"/>
    <property type="molecule type" value="Genomic_DNA"/>
</dbReference>
<proteinExistence type="predicted"/>